<reference evidence="2" key="2">
    <citation type="submission" date="2020-06" db="EMBL/GenBank/DDBJ databases">
        <title>Helianthus annuus Genome sequencing and assembly Release 2.</title>
        <authorList>
            <person name="Gouzy J."/>
            <person name="Langlade N."/>
            <person name="Munos S."/>
        </authorList>
    </citation>
    <scope>NUCLEOTIDE SEQUENCE</scope>
    <source>
        <tissue evidence="2">Leaves</tissue>
    </source>
</reference>
<dbReference type="AlphaFoldDB" id="A0A9K3NLR9"/>
<sequence length="85" mass="9489">MAANIAAASTVNNPISTAKPPIFTPPGYGKSQPSFGSLQRESPNTTIANWIAQPRYRLVTQTPILLKNKKRKYKKEEELREAQMC</sequence>
<dbReference type="Proteomes" id="UP000215914">
    <property type="component" value="Unassembled WGS sequence"/>
</dbReference>
<evidence type="ECO:0000256" key="1">
    <source>
        <dbReference type="SAM" id="MobiDB-lite"/>
    </source>
</evidence>
<feature type="compositionally biased region" description="Polar residues" evidence="1">
    <location>
        <begin position="31"/>
        <end position="41"/>
    </location>
</feature>
<keyword evidence="3" id="KW-1185">Reference proteome</keyword>
<proteinExistence type="predicted"/>
<gene>
    <name evidence="2" type="ORF">HanXRQr2_Chr05g0204321</name>
</gene>
<reference evidence="2" key="1">
    <citation type="journal article" date="2017" name="Nature">
        <title>The sunflower genome provides insights into oil metabolism, flowering and Asterid evolution.</title>
        <authorList>
            <person name="Badouin H."/>
            <person name="Gouzy J."/>
            <person name="Grassa C.J."/>
            <person name="Murat F."/>
            <person name="Staton S.E."/>
            <person name="Cottret L."/>
            <person name="Lelandais-Briere C."/>
            <person name="Owens G.L."/>
            <person name="Carrere S."/>
            <person name="Mayjonade B."/>
            <person name="Legrand L."/>
            <person name="Gill N."/>
            <person name="Kane N.C."/>
            <person name="Bowers J.E."/>
            <person name="Hubner S."/>
            <person name="Bellec A."/>
            <person name="Berard A."/>
            <person name="Berges H."/>
            <person name="Blanchet N."/>
            <person name="Boniface M.C."/>
            <person name="Brunel D."/>
            <person name="Catrice O."/>
            <person name="Chaidir N."/>
            <person name="Claudel C."/>
            <person name="Donnadieu C."/>
            <person name="Faraut T."/>
            <person name="Fievet G."/>
            <person name="Helmstetter N."/>
            <person name="King M."/>
            <person name="Knapp S.J."/>
            <person name="Lai Z."/>
            <person name="Le Paslier M.C."/>
            <person name="Lippi Y."/>
            <person name="Lorenzon L."/>
            <person name="Mandel J.R."/>
            <person name="Marage G."/>
            <person name="Marchand G."/>
            <person name="Marquand E."/>
            <person name="Bret-Mestries E."/>
            <person name="Morien E."/>
            <person name="Nambeesan S."/>
            <person name="Nguyen T."/>
            <person name="Pegot-Espagnet P."/>
            <person name="Pouilly N."/>
            <person name="Raftis F."/>
            <person name="Sallet E."/>
            <person name="Schiex T."/>
            <person name="Thomas J."/>
            <person name="Vandecasteele C."/>
            <person name="Vares D."/>
            <person name="Vear F."/>
            <person name="Vautrin S."/>
            <person name="Crespi M."/>
            <person name="Mangin B."/>
            <person name="Burke J.M."/>
            <person name="Salse J."/>
            <person name="Munos S."/>
            <person name="Vincourt P."/>
            <person name="Rieseberg L.H."/>
            <person name="Langlade N.B."/>
        </authorList>
    </citation>
    <scope>NUCLEOTIDE SEQUENCE</scope>
    <source>
        <tissue evidence="2">Leaves</tissue>
    </source>
</reference>
<organism evidence="2 3">
    <name type="scientific">Helianthus annuus</name>
    <name type="common">Common sunflower</name>
    <dbReference type="NCBI Taxonomy" id="4232"/>
    <lineage>
        <taxon>Eukaryota</taxon>
        <taxon>Viridiplantae</taxon>
        <taxon>Streptophyta</taxon>
        <taxon>Embryophyta</taxon>
        <taxon>Tracheophyta</taxon>
        <taxon>Spermatophyta</taxon>
        <taxon>Magnoliopsida</taxon>
        <taxon>eudicotyledons</taxon>
        <taxon>Gunneridae</taxon>
        <taxon>Pentapetalae</taxon>
        <taxon>asterids</taxon>
        <taxon>campanulids</taxon>
        <taxon>Asterales</taxon>
        <taxon>Asteraceae</taxon>
        <taxon>Asteroideae</taxon>
        <taxon>Heliantheae alliance</taxon>
        <taxon>Heliantheae</taxon>
        <taxon>Helianthus</taxon>
    </lineage>
</organism>
<name>A0A9K3NLR9_HELAN</name>
<accession>A0A9K3NLR9</accession>
<feature type="region of interest" description="Disordered" evidence="1">
    <location>
        <begin position="1"/>
        <end position="41"/>
    </location>
</feature>
<feature type="compositionally biased region" description="Polar residues" evidence="1">
    <location>
        <begin position="7"/>
        <end position="16"/>
    </location>
</feature>
<protein>
    <submittedName>
        <fullName evidence="2">Uncharacterized protein</fullName>
    </submittedName>
</protein>
<comment type="caution">
    <text evidence="2">The sequence shown here is derived from an EMBL/GenBank/DDBJ whole genome shotgun (WGS) entry which is preliminary data.</text>
</comment>
<evidence type="ECO:0000313" key="3">
    <source>
        <dbReference type="Proteomes" id="UP000215914"/>
    </source>
</evidence>
<dbReference type="Gramene" id="mRNA:HanXRQr2_Chr05g0204321">
    <property type="protein sequence ID" value="CDS:HanXRQr2_Chr05g0204321.1"/>
    <property type="gene ID" value="HanXRQr2_Chr05g0204321"/>
</dbReference>
<evidence type="ECO:0000313" key="2">
    <source>
        <dbReference type="EMBL" id="KAF5805041.1"/>
    </source>
</evidence>
<dbReference type="EMBL" id="MNCJ02000320">
    <property type="protein sequence ID" value="KAF5805041.1"/>
    <property type="molecule type" value="Genomic_DNA"/>
</dbReference>